<gene>
    <name evidence="1" type="ORF">GCM10010967_28100</name>
</gene>
<comment type="caution">
    <text evidence="1">The sequence shown here is derived from an EMBL/GenBank/DDBJ whole genome shotgun (WGS) entry which is preliminary data.</text>
</comment>
<reference evidence="2" key="1">
    <citation type="journal article" date="2019" name="Int. J. Syst. Evol. Microbiol.">
        <title>The Global Catalogue of Microorganisms (GCM) 10K type strain sequencing project: providing services to taxonomists for standard genome sequencing and annotation.</title>
        <authorList>
            <consortium name="The Broad Institute Genomics Platform"/>
            <consortium name="The Broad Institute Genome Sequencing Center for Infectious Disease"/>
            <person name="Wu L."/>
            <person name="Ma J."/>
        </authorList>
    </citation>
    <scope>NUCLEOTIDE SEQUENCE [LARGE SCALE GENOMIC DNA]</scope>
    <source>
        <strain evidence="2">CGMCC 1.6375</strain>
    </source>
</reference>
<accession>A0ABQ2HYP4</accession>
<evidence type="ECO:0008006" key="3">
    <source>
        <dbReference type="Google" id="ProtNLM"/>
    </source>
</evidence>
<proteinExistence type="predicted"/>
<evidence type="ECO:0000313" key="1">
    <source>
        <dbReference type="EMBL" id="GGM93370.1"/>
    </source>
</evidence>
<organism evidence="1 2">
    <name type="scientific">Dyadobacter beijingensis</name>
    <dbReference type="NCBI Taxonomy" id="365489"/>
    <lineage>
        <taxon>Bacteria</taxon>
        <taxon>Pseudomonadati</taxon>
        <taxon>Bacteroidota</taxon>
        <taxon>Cytophagia</taxon>
        <taxon>Cytophagales</taxon>
        <taxon>Spirosomataceae</taxon>
        <taxon>Dyadobacter</taxon>
    </lineage>
</organism>
<protein>
    <recommendedName>
        <fullName evidence="3">HEPN domain-containing protein</fullName>
    </recommendedName>
</protein>
<dbReference type="Proteomes" id="UP000632339">
    <property type="component" value="Unassembled WGS sequence"/>
</dbReference>
<dbReference type="RefSeq" id="WP_157504780.1">
    <property type="nucleotide sequence ID" value="NZ_BMLI01000001.1"/>
</dbReference>
<keyword evidence="2" id="KW-1185">Reference proteome</keyword>
<dbReference type="EMBL" id="BMLI01000001">
    <property type="protein sequence ID" value="GGM93370.1"/>
    <property type="molecule type" value="Genomic_DNA"/>
</dbReference>
<sequence>MTNPHFIRMIARLRLKEANILFKEHMFDGAFYLAGYSAELSLKAKISERFGIPNLFDDTEANTMPGIRDIRSAVKTHNLVNLLVFSGLKSRYEEDKALYPHLAKANSLLFEKWSEKARYKPCGFIFEEDIRCLINLLSDQNGLLAWIDHN</sequence>
<evidence type="ECO:0000313" key="2">
    <source>
        <dbReference type="Proteomes" id="UP000632339"/>
    </source>
</evidence>
<name>A0ABQ2HYP4_9BACT</name>